<dbReference type="Pfam" id="PF02865">
    <property type="entry name" value="STAT_int"/>
    <property type="match status" value="1"/>
</dbReference>
<evidence type="ECO:0000256" key="6">
    <source>
        <dbReference type="ARBA" id="ARBA00022499"/>
    </source>
</evidence>
<dbReference type="InterPro" id="IPR048988">
    <property type="entry name" value="STAT_linker"/>
</dbReference>
<evidence type="ECO:0000256" key="14">
    <source>
        <dbReference type="ARBA" id="ARBA00023159"/>
    </source>
</evidence>
<evidence type="ECO:0000256" key="19">
    <source>
        <dbReference type="SAM" id="Coils"/>
    </source>
</evidence>
<evidence type="ECO:0000256" key="9">
    <source>
        <dbReference type="ARBA" id="ARBA00022843"/>
    </source>
</evidence>
<dbReference type="GO" id="GO:0060337">
    <property type="term" value="P:type I interferon-mediated signaling pathway"/>
    <property type="evidence" value="ECO:0007669"/>
    <property type="project" value="UniProtKB-ARBA"/>
</dbReference>
<dbReference type="Gene3D" id="2.60.40.630">
    <property type="entry name" value="STAT transcription factor, DNA-binding domain"/>
    <property type="match status" value="1"/>
</dbReference>
<dbReference type="SUPFAM" id="SSF47655">
    <property type="entry name" value="STAT"/>
    <property type="match status" value="1"/>
</dbReference>
<proteinExistence type="inferred from homology"/>
<evidence type="ECO:0000259" key="20">
    <source>
        <dbReference type="PROSITE" id="PS50001"/>
    </source>
</evidence>
<keyword evidence="13 18" id="KW-0238">DNA-binding</keyword>
<dbReference type="InterPro" id="IPR013801">
    <property type="entry name" value="STAT_TF_DNA-bd"/>
</dbReference>
<dbReference type="FunFam" id="2.60.40.630:FF:000001">
    <property type="entry name" value="Signal transducer and activator of transcription"/>
    <property type="match status" value="1"/>
</dbReference>
<dbReference type="GO" id="GO:0003677">
    <property type="term" value="F:DNA binding"/>
    <property type="evidence" value="ECO:0007669"/>
    <property type="project" value="UniProtKB-KW"/>
</dbReference>
<reference evidence="21" key="2">
    <citation type="submission" date="2025-09" db="UniProtKB">
        <authorList>
            <consortium name="Ensembl"/>
        </authorList>
    </citation>
    <scope>IDENTIFICATION</scope>
</reference>
<dbReference type="PROSITE" id="PS50001">
    <property type="entry name" value="SH2"/>
    <property type="match status" value="1"/>
</dbReference>
<dbReference type="InterPro" id="IPR000980">
    <property type="entry name" value="SH2"/>
</dbReference>
<keyword evidence="11 18" id="KW-0805">Transcription regulation</keyword>
<evidence type="ECO:0000256" key="17">
    <source>
        <dbReference type="PROSITE-ProRule" id="PRU00191"/>
    </source>
</evidence>
<dbReference type="InterPro" id="IPR013799">
    <property type="entry name" value="STAT_TF_prot_interaction"/>
</dbReference>
<evidence type="ECO:0000256" key="3">
    <source>
        <dbReference type="ARBA" id="ARBA00005586"/>
    </source>
</evidence>
<dbReference type="InterPro" id="IPR036535">
    <property type="entry name" value="STAT_N_sf"/>
</dbReference>
<sequence>MAQWCQLQMLDSKYLEQVDQLYDDSFPMDIRQYLSRWIESIDWDTVAVQDSLATIRFHDLLAQLDDQHSRFALESNFLQQHNFRKIKRNLQDRFQEDPVTMAMIISRNLKEEQKIVACLIKSDYSCSFILSGLCLNLAEGPVFLLQFLDQMLKNLEDLQDEYDFKMNTLKNRKQDGLWSSFMIIQPDFCCLWINRISKSSTIKYLINEELPEWKQRQQIACIGGPPNACVDQLQNWFTAVAESLQQVRQHLNKMLELEQKFTYENDPISQKKSHLENRALDLLKNLLSLVVERQPCMPTHPQRPLVLKTGVQFTVKLRFLVKLHEFNYQLKVKAVSNRFCLFRKFNILGTNTKVMNMEESNGSLAAEFRHLQLKEQKLAGNRTNEGPLIVTEELHSLSFESELHLNQSGSPGLHIKAMAMPLVVISNVCQLPSGWASILWYNMLTTEPKNLKFFLSPPSAKWSQLSEVLSWQFSSVTKRGLNQEQLNMLADKLLGAKAQRNPDGTIPWTKFCKQSANEKSFPFWLWIEGILDLIKRHLLSLWNDGCIMGFISKEREKALLSDKCPGTFLLRFSESSKEGAITFTWIEHDVHGNPVYHSVEPYTKKELSAVSLPDIIRTYKVMAVENIPENPLRFLYPDIHKDKAFGKYYPKPSESESRAPIRPAASTDPIGLVNVLVLLQLKSRWTRTSRRSAAT</sequence>
<dbReference type="GO" id="GO:0060333">
    <property type="term" value="P:type II interferon-mediated signaling pathway"/>
    <property type="evidence" value="ECO:0007669"/>
    <property type="project" value="UniProtKB-ARBA"/>
</dbReference>
<evidence type="ECO:0000256" key="11">
    <source>
        <dbReference type="ARBA" id="ARBA00023015"/>
    </source>
</evidence>
<keyword evidence="8" id="KW-0013">ADP-ribosylation</keyword>
<keyword evidence="6" id="KW-1017">Isopeptide bond</keyword>
<dbReference type="Pfam" id="PF00017">
    <property type="entry name" value="SH2"/>
    <property type="match status" value="1"/>
</dbReference>
<evidence type="ECO:0000313" key="21">
    <source>
        <dbReference type="Ensembl" id="ENSXCOP00000022271.1"/>
    </source>
</evidence>
<keyword evidence="7 18" id="KW-0597">Phosphoprotein</keyword>
<organism evidence="21 22">
    <name type="scientific">Xiphophorus couchianus</name>
    <name type="common">Monterrey platyfish</name>
    <dbReference type="NCBI Taxonomy" id="32473"/>
    <lineage>
        <taxon>Eukaryota</taxon>
        <taxon>Metazoa</taxon>
        <taxon>Chordata</taxon>
        <taxon>Craniata</taxon>
        <taxon>Vertebrata</taxon>
        <taxon>Euteleostomi</taxon>
        <taxon>Actinopterygii</taxon>
        <taxon>Neopterygii</taxon>
        <taxon>Teleostei</taxon>
        <taxon>Neoteleostei</taxon>
        <taxon>Acanthomorphata</taxon>
        <taxon>Ovalentaria</taxon>
        <taxon>Atherinomorphae</taxon>
        <taxon>Cyprinodontiformes</taxon>
        <taxon>Poeciliidae</taxon>
        <taxon>Poeciliinae</taxon>
        <taxon>Xiphophorus</taxon>
    </lineage>
</organism>
<keyword evidence="5 18" id="KW-0963">Cytoplasm</keyword>
<dbReference type="Pfam" id="PF21354">
    <property type="entry name" value="STAT_linker"/>
    <property type="match status" value="1"/>
</dbReference>
<feature type="coiled-coil region" evidence="19">
    <location>
        <begin position="148"/>
        <end position="175"/>
    </location>
</feature>
<keyword evidence="22" id="KW-1185">Reference proteome</keyword>
<dbReference type="InterPro" id="IPR001217">
    <property type="entry name" value="STAT"/>
</dbReference>
<dbReference type="SUPFAM" id="SSF49417">
    <property type="entry name" value="p53-like transcription factors"/>
    <property type="match status" value="1"/>
</dbReference>
<dbReference type="SUPFAM" id="SSF55550">
    <property type="entry name" value="SH2 domain"/>
    <property type="match status" value="1"/>
</dbReference>
<evidence type="ECO:0000256" key="16">
    <source>
        <dbReference type="ARBA" id="ARBA00023242"/>
    </source>
</evidence>
<dbReference type="InterPro" id="IPR015988">
    <property type="entry name" value="STAT_TF_CC"/>
</dbReference>
<dbReference type="GO" id="GO:0042981">
    <property type="term" value="P:regulation of apoptotic process"/>
    <property type="evidence" value="ECO:0007669"/>
    <property type="project" value="UniProtKB-ARBA"/>
</dbReference>
<evidence type="ECO:0000256" key="2">
    <source>
        <dbReference type="ARBA" id="ARBA00004496"/>
    </source>
</evidence>
<dbReference type="InterPro" id="IPR008967">
    <property type="entry name" value="p53-like_TF_DNA-bd_sf"/>
</dbReference>
<keyword evidence="4" id="KW-0488">Methylation</keyword>
<evidence type="ECO:0000256" key="15">
    <source>
        <dbReference type="ARBA" id="ARBA00023163"/>
    </source>
</evidence>
<evidence type="ECO:0000256" key="10">
    <source>
        <dbReference type="ARBA" id="ARBA00022999"/>
    </source>
</evidence>
<name>A0A3B5MM99_9TELE</name>
<reference evidence="21" key="1">
    <citation type="submission" date="2025-08" db="UniProtKB">
        <authorList>
            <consortium name="Ensembl"/>
        </authorList>
    </citation>
    <scope>IDENTIFICATION</scope>
</reference>
<dbReference type="GO" id="GO:0051093">
    <property type="term" value="P:negative regulation of developmental process"/>
    <property type="evidence" value="ECO:0007669"/>
    <property type="project" value="UniProtKB-ARBA"/>
</dbReference>
<keyword evidence="12 19" id="KW-0175">Coiled coil</keyword>
<dbReference type="InterPro" id="IPR013800">
    <property type="entry name" value="STAT_TF_alpha"/>
</dbReference>
<keyword evidence="15 18" id="KW-0804">Transcription</keyword>
<dbReference type="GO" id="GO:0005737">
    <property type="term" value="C:cytoplasm"/>
    <property type="evidence" value="ECO:0007669"/>
    <property type="project" value="UniProtKB-SubCell"/>
</dbReference>
<keyword evidence="10 17" id="KW-0727">SH2 domain</keyword>
<dbReference type="Pfam" id="PF01017">
    <property type="entry name" value="STAT_alpha"/>
    <property type="match status" value="1"/>
</dbReference>
<dbReference type="STRING" id="32473.ENSXCOP00000022271"/>
<dbReference type="Proteomes" id="UP000261380">
    <property type="component" value="Unplaced"/>
</dbReference>
<protein>
    <recommendedName>
        <fullName evidence="18">Signal transducer and activator of transcription</fullName>
    </recommendedName>
</protein>
<dbReference type="GO" id="GO:0005654">
    <property type="term" value="C:nucleoplasm"/>
    <property type="evidence" value="ECO:0007669"/>
    <property type="project" value="UniProtKB-ARBA"/>
</dbReference>
<dbReference type="SUPFAM" id="SSF48092">
    <property type="entry name" value="Transcription factor STAT-4 N-domain"/>
    <property type="match status" value="1"/>
</dbReference>
<dbReference type="Gene3D" id="1.20.1050.20">
    <property type="entry name" value="STAT transcription factor, all-alpha domain"/>
    <property type="match status" value="1"/>
</dbReference>
<keyword evidence="9" id="KW-0832">Ubl conjugation</keyword>
<evidence type="ECO:0000256" key="12">
    <source>
        <dbReference type="ARBA" id="ARBA00023054"/>
    </source>
</evidence>
<dbReference type="Gene3D" id="1.10.532.10">
    <property type="entry name" value="STAT transcription factor, N-terminal domain"/>
    <property type="match status" value="1"/>
</dbReference>
<evidence type="ECO:0000256" key="4">
    <source>
        <dbReference type="ARBA" id="ARBA00022481"/>
    </source>
</evidence>
<dbReference type="GO" id="GO:0051607">
    <property type="term" value="P:defense response to virus"/>
    <property type="evidence" value="ECO:0007669"/>
    <property type="project" value="UniProtKB-ARBA"/>
</dbReference>
<dbReference type="FunFam" id="1.10.238.10:FF:000012">
    <property type="entry name" value="Signal transducer and activator of transcription"/>
    <property type="match status" value="1"/>
</dbReference>
<evidence type="ECO:0000256" key="13">
    <source>
        <dbReference type="ARBA" id="ARBA00023125"/>
    </source>
</evidence>
<keyword evidence="14 18" id="KW-0010">Activator</keyword>
<comment type="similarity">
    <text evidence="3 18">Belongs to the transcription factor STAT family.</text>
</comment>
<evidence type="ECO:0000256" key="1">
    <source>
        <dbReference type="ARBA" id="ARBA00004123"/>
    </source>
</evidence>
<keyword evidence="16 18" id="KW-0539">Nucleus</keyword>
<dbReference type="Pfam" id="PF02864">
    <property type="entry name" value="STAT_bind"/>
    <property type="match status" value="1"/>
</dbReference>
<dbReference type="AlphaFoldDB" id="A0A3B5MM99"/>
<dbReference type="FunFam" id="3.30.505.10:FF:000003">
    <property type="entry name" value="Signal transducer and activator of transcription"/>
    <property type="match status" value="1"/>
</dbReference>
<dbReference type="GO" id="GO:0007259">
    <property type="term" value="P:cell surface receptor signaling pathway via JAK-STAT"/>
    <property type="evidence" value="ECO:0007669"/>
    <property type="project" value="UniProtKB-ARBA"/>
</dbReference>
<evidence type="ECO:0000313" key="22">
    <source>
        <dbReference type="Proteomes" id="UP000261380"/>
    </source>
</evidence>
<evidence type="ECO:0000256" key="18">
    <source>
        <dbReference type="RuleBase" id="RU046415"/>
    </source>
</evidence>
<dbReference type="GeneTree" id="ENSGT01050000244905"/>
<evidence type="ECO:0000256" key="7">
    <source>
        <dbReference type="ARBA" id="ARBA00022553"/>
    </source>
</evidence>
<dbReference type="InterPro" id="IPR012345">
    <property type="entry name" value="STAT_TF_DNA-bd_N"/>
</dbReference>
<dbReference type="Gene3D" id="3.30.505.10">
    <property type="entry name" value="SH2 domain"/>
    <property type="match status" value="1"/>
</dbReference>
<evidence type="ECO:0000256" key="8">
    <source>
        <dbReference type="ARBA" id="ARBA00022765"/>
    </source>
</evidence>
<dbReference type="PANTHER" id="PTHR11801">
    <property type="entry name" value="SIGNAL TRANSDUCER AND ACTIVATOR OF TRANSCRIPTION"/>
    <property type="match status" value="1"/>
</dbReference>
<comment type="subcellular location">
    <subcellularLocation>
        <location evidence="2 18">Cytoplasm</location>
    </subcellularLocation>
    <subcellularLocation>
        <location evidence="1 18">Nucleus</location>
    </subcellularLocation>
</comment>
<dbReference type="Ensembl" id="ENSXCOT00000022541.1">
    <property type="protein sequence ID" value="ENSXCOP00000022271.1"/>
    <property type="gene ID" value="ENSXCOG00000016636.1"/>
</dbReference>
<feature type="domain" description="SH2" evidence="20">
    <location>
        <begin position="542"/>
        <end position="638"/>
    </location>
</feature>
<dbReference type="Gene3D" id="1.10.238.10">
    <property type="entry name" value="EF-hand"/>
    <property type="match status" value="1"/>
</dbReference>
<accession>A0A3B5MM99</accession>
<dbReference type="FunFam" id="1.10.532.10:FF:000001">
    <property type="entry name" value="Signal transducer and activator of transcription"/>
    <property type="match status" value="1"/>
</dbReference>
<dbReference type="GO" id="GO:0000981">
    <property type="term" value="F:DNA-binding transcription factor activity, RNA polymerase II-specific"/>
    <property type="evidence" value="ECO:0007669"/>
    <property type="project" value="UniProtKB-ARBA"/>
</dbReference>
<dbReference type="SMART" id="SM00964">
    <property type="entry name" value="STAT_int"/>
    <property type="match status" value="1"/>
</dbReference>
<evidence type="ECO:0000256" key="5">
    <source>
        <dbReference type="ARBA" id="ARBA00022490"/>
    </source>
</evidence>
<dbReference type="InterPro" id="IPR036860">
    <property type="entry name" value="SH2_dom_sf"/>
</dbReference>